<accession>A0ABT3HLM3</accession>
<dbReference type="RefSeq" id="WP_264742638.1">
    <property type="nucleotide sequence ID" value="NZ_JAPDHV010000002.1"/>
</dbReference>
<evidence type="ECO:0000313" key="2">
    <source>
        <dbReference type="EMBL" id="MCW3160689.1"/>
    </source>
</evidence>
<proteinExistence type="predicted"/>
<feature type="domain" description="DUF1835" evidence="1">
    <location>
        <begin position="9"/>
        <end position="116"/>
    </location>
</feature>
<dbReference type="Proteomes" id="UP001163719">
    <property type="component" value="Unassembled WGS sequence"/>
</dbReference>
<dbReference type="Pfam" id="PF08874">
    <property type="entry name" value="DUF1835"/>
    <property type="match status" value="1"/>
</dbReference>
<comment type="caution">
    <text evidence="2">The sequence shown here is derived from an EMBL/GenBank/DDBJ whole genome shotgun (WGS) entry which is preliminary data.</text>
</comment>
<name>A0ABT3HLM3_9FLAO</name>
<dbReference type="InterPro" id="IPR014973">
    <property type="entry name" value="DUF1835"/>
</dbReference>
<reference evidence="2" key="1">
    <citation type="submission" date="2022-10" db="EMBL/GenBank/DDBJ databases">
        <title>Chryseobacterium babae sp. nov. isolated from the gut of the beetle Oryctes rhinoceros, and Chryseobacterium kimseyorum sp. nov., isolated from a stick insect rearing cage.</title>
        <authorList>
            <person name="Shelomi M."/>
            <person name="Han C.-J."/>
            <person name="Chen W.-M."/>
            <person name="Chen H.-K."/>
            <person name="Liaw S.-J."/>
            <person name="Muhle E."/>
            <person name="Clermont D."/>
        </authorList>
    </citation>
    <scope>NUCLEOTIDE SEQUENCE</scope>
    <source>
        <strain evidence="2">WLa1L2M3</strain>
    </source>
</reference>
<keyword evidence="3" id="KW-1185">Reference proteome</keyword>
<evidence type="ECO:0000259" key="1">
    <source>
        <dbReference type="Pfam" id="PF08874"/>
    </source>
</evidence>
<protein>
    <submittedName>
        <fullName evidence="2">DUF1835 domain-containing protein</fullName>
    </submittedName>
</protein>
<evidence type="ECO:0000313" key="3">
    <source>
        <dbReference type="Proteomes" id="UP001163719"/>
    </source>
</evidence>
<sequence length="240" mass="28299">MNKIFNIANGDCLAEQLKEAKIARDIIICREALIKGSLQFENLDDFWKLRADFISNEYSTTQNDYYEKVVVEFKKIINIPENSEANLWFEDDLFCQVNLWFCILLLSRNKDLKIYRIFPKSSEKWKGFSTSTHSDLEESLYLKVLFNENDIELALKLWRAFQNSDSQDLKELSKNQSLCFRNLEEVIDVYLNKKTKDFIENLIKKGVTDFNLVFEEFQKEFGALGYGDLQVKEIYNKALK</sequence>
<gene>
    <name evidence="2" type="ORF">OH806_05335</name>
</gene>
<dbReference type="EMBL" id="JAPDHV010000002">
    <property type="protein sequence ID" value="MCW3160689.1"/>
    <property type="molecule type" value="Genomic_DNA"/>
</dbReference>
<organism evidence="2 3">
    <name type="scientific">Chryseobacterium oryctis</name>
    <dbReference type="NCBI Taxonomy" id="2952618"/>
    <lineage>
        <taxon>Bacteria</taxon>
        <taxon>Pseudomonadati</taxon>
        <taxon>Bacteroidota</taxon>
        <taxon>Flavobacteriia</taxon>
        <taxon>Flavobacteriales</taxon>
        <taxon>Weeksellaceae</taxon>
        <taxon>Chryseobacterium group</taxon>
        <taxon>Chryseobacterium</taxon>
    </lineage>
</organism>